<dbReference type="InterPro" id="IPR018490">
    <property type="entry name" value="cNMP-bd_dom_sf"/>
</dbReference>
<reference evidence="6 7" key="1">
    <citation type="submission" date="2020-04" db="EMBL/GenBank/DDBJ databases">
        <title>Ramlibacter sp. G-1-2-2 isolated from soil.</title>
        <authorList>
            <person name="Dahal R.H."/>
        </authorList>
    </citation>
    <scope>NUCLEOTIDE SEQUENCE [LARGE SCALE GENOMIC DNA]</scope>
    <source>
        <strain evidence="6 7">G-1-2-2</strain>
    </source>
</reference>
<organism evidence="6 7">
    <name type="scientific">Ramlibacter agri</name>
    <dbReference type="NCBI Taxonomy" id="2728837"/>
    <lineage>
        <taxon>Bacteria</taxon>
        <taxon>Pseudomonadati</taxon>
        <taxon>Pseudomonadota</taxon>
        <taxon>Betaproteobacteria</taxon>
        <taxon>Burkholderiales</taxon>
        <taxon>Comamonadaceae</taxon>
        <taxon>Ramlibacter</taxon>
    </lineage>
</organism>
<evidence type="ECO:0000259" key="5">
    <source>
        <dbReference type="PROSITE" id="PS51063"/>
    </source>
</evidence>
<dbReference type="PANTHER" id="PTHR24567:SF68">
    <property type="entry name" value="DNA-BINDING TRANSCRIPTIONAL DUAL REGULATOR CRP"/>
    <property type="match status" value="1"/>
</dbReference>
<dbReference type="SUPFAM" id="SSF51206">
    <property type="entry name" value="cAMP-binding domain-like"/>
    <property type="match status" value="1"/>
</dbReference>
<dbReference type="InterPro" id="IPR018488">
    <property type="entry name" value="cNMP-bd_CS"/>
</dbReference>
<dbReference type="PANTHER" id="PTHR24567">
    <property type="entry name" value="CRP FAMILY TRANSCRIPTIONAL REGULATORY PROTEIN"/>
    <property type="match status" value="1"/>
</dbReference>
<protein>
    <submittedName>
        <fullName evidence="6">Crp/Fnr family transcriptional regulator</fullName>
    </submittedName>
</protein>
<dbReference type="Proteomes" id="UP000541185">
    <property type="component" value="Unassembled WGS sequence"/>
</dbReference>
<dbReference type="InterPro" id="IPR036390">
    <property type="entry name" value="WH_DNA-bd_sf"/>
</dbReference>
<dbReference type="RefSeq" id="WP_169419445.1">
    <property type="nucleotide sequence ID" value="NZ_JABBFX010000001.1"/>
</dbReference>
<dbReference type="SUPFAM" id="SSF46785">
    <property type="entry name" value="Winged helix' DNA-binding domain"/>
    <property type="match status" value="1"/>
</dbReference>
<keyword evidence="7" id="KW-1185">Reference proteome</keyword>
<keyword evidence="2" id="KW-0238">DNA-binding</keyword>
<dbReference type="Gene3D" id="2.60.120.10">
    <property type="entry name" value="Jelly Rolls"/>
    <property type="match status" value="1"/>
</dbReference>
<evidence type="ECO:0000313" key="6">
    <source>
        <dbReference type="EMBL" id="NML45375.1"/>
    </source>
</evidence>
<dbReference type="Pfam" id="PF13545">
    <property type="entry name" value="HTH_Crp_2"/>
    <property type="match status" value="1"/>
</dbReference>
<dbReference type="PROSITE" id="PS50042">
    <property type="entry name" value="CNMP_BINDING_3"/>
    <property type="match status" value="1"/>
</dbReference>
<keyword evidence="3" id="KW-0804">Transcription</keyword>
<accession>A0A848H3K1</accession>
<evidence type="ECO:0000256" key="1">
    <source>
        <dbReference type="ARBA" id="ARBA00023015"/>
    </source>
</evidence>
<comment type="caution">
    <text evidence="6">The sequence shown here is derived from an EMBL/GenBank/DDBJ whole genome shotgun (WGS) entry which is preliminary data.</text>
</comment>
<dbReference type="Pfam" id="PF00027">
    <property type="entry name" value="cNMP_binding"/>
    <property type="match status" value="1"/>
</dbReference>
<dbReference type="InterPro" id="IPR050397">
    <property type="entry name" value="Env_Response_Regulators"/>
</dbReference>
<sequence>MTSGGAPTHTEALAARGTLRSYRRGLLLIQEGDIGSTLYIVRSGRLRAFAADTQGKEVTLGIYGPGEYVGEMSLDGGPRSANVETMEATSCAVITRETLLAYIAEEPGFALEMMGRLIRRARLATESTRSLALIDVYGRAKRLLEQLAGEPDAEGIRTIPEPMTHKQIAGHLACSREMVSRLMKDLETGGYVAKKDQRIVLLKPLPARW</sequence>
<evidence type="ECO:0000256" key="2">
    <source>
        <dbReference type="ARBA" id="ARBA00023125"/>
    </source>
</evidence>
<dbReference type="EMBL" id="JABBFX010000001">
    <property type="protein sequence ID" value="NML45375.1"/>
    <property type="molecule type" value="Genomic_DNA"/>
</dbReference>
<dbReference type="PROSITE" id="PS00888">
    <property type="entry name" value="CNMP_BINDING_1"/>
    <property type="match status" value="1"/>
</dbReference>
<dbReference type="InterPro" id="IPR014710">
    <property type="entry name" value="RmlC-like_jellyroll"/>
</dbReference>
<dbReference type="PROSITE" id="PS51063">
    <property type="entry name" value="HTH_CRP_2"/>
    <property type="match status" value="1"/>
</dbReference>
<dbReference type="InterPro" id="IPR012318">
    <property type="entry name" value="HTH_CRP"/>
</dbReference>
<gene>
    <name evidence="6" type="ORF">HHL11_16595</name>
</gene>
<feature type="domain" description="HTH crp-type" evidence="5">
    <location>
        <begin position="137"/>
        <end position="205"/>
    </location>
</feature>
<name>A0A848H3K1_9BURK</name>
<dbReference type="SMART" id="SM00100">
    <property type="entry name" value="cNMP"/>
    <property type="match status" value="1"/>
</dbReference>
<dbReference type="InterPro" id="IPR000595">
    <property type="entry name" value="cNMP-bd_dom"/>
</dbReference>
<feature type="domain" description="Cyclic nucleotide-binding" evidence="4">
    <location>
        <begin position="20"/>
        <end position="120"/>
    </location>
</feature>
<dbReference type="AlphaFoldDB" id="A0A848H3K1"/>
<dbReference type="GO" id="GO:0003677">
    <property type="term" value="F:DNA binding"/>
    <property type="evidence" value="ECO:0007669"/>
    <property type="project" value="UniProtKB-KW"/>
</dbReference>
<dbReference type="Gene3D" id="1.10.10.10">
    <property type="entry name" value="Winged helix-like DNA-binding domain superfamily/Winged helix DNA-binding domain"/>
    <property type="match status" value="1"/>
</dbReference>
<evidence type="ECO:0000259" key="4">
    <source>
        <dbReference type="PROSITE" id="PS50042"/>
    </source>
</evidence>
<dbReference type="SMART" id="SM00419">
    <property type="entry name" value="HTH_CRP"/>
    <property type="match status" value="1"/>
</dbReference>
<dbReference type="GO" id="GO:0005829">
    <property type="term" value="C:cytosol"/>
    <property type="evidence" value="ECO:0007669"/>
    <property type="project" value="TreeGrafter"/>
</dbReference>
<evidence type="ECO:0000313" key="7">
    <source>
        <dbReference type="Proteomes" id="UP000541185"/>
    </source>
</evidence>
<evidence type="ECO:0000256" key="3">
    <source>
        <dbReference type="ARBA" id="ARBA00023163"/>
    </source>
</evidence>
<dbReference type="InterPro" id="IPR036388">
    <property type="entry name" value="WH-like_DNA-bd_sf"/>
</dbReference>
<dbReference type="CDD" id="cd00038">
    <property type="entry name" value="CAP_ED"/>
    <property type="match status" value="1"/>
</dbReference>
<proteinExistence type="predicted"/>
<keyword evidence="1" id="KW-0805">Transcription regulation</keyword>
<dbReference type="GO" id="GO:0003700">
    <property type="term" value="F:DNA-binding transcription factor activity"/>
    <property type="evidence" value="ECO:0007669"/>
    <property type="project" value="TreeGrafter"/>
</dbReference>